<feature type="transmembrane region" description="Helical" evidence="1">
    <location>
        <begin position="106"/>
        <end position="123"/>
    </location>
</feature>
<dbReference type="Proteomes" id="UP000184001">
    <property type="component" value="Unassembled WGS sequence"/>
</dbReference>
<dbReference type="AlphaFoldDB" id="A0A8G2CBQ5"/>
<protein>
    <submittedName>
        <fullName evidence="2">FxsA membrane protein</fullName>
    </submittedName>
</protein>
<proteinExistence type="predicted"/>
<reference evidence="2 3" key="1">
    <citation type="submission" date="2016-11" db="EMBL/GenBank/DDBJ databases">
        <authorList>
            <person name="Varghese N."/>
            <person name="Submissions S."/>
        </authorList>
    </citation>
    <scope>NUCLEOTIDE SEQUENCE [LARGE SCALE GENOMIC DNA]</scope>
    <source>
        <strain evidence="2 3">DSM 17919</strain>
    </source>
</reference>
<sequence>MSWCYNKTTHSPLSFSAKYSSFFEITIIHIMKPILTKAELHFLLDKHELSDLQLRQIERLETCRSVLRALQLLYPEKLQGYVALFLFFSIINPLEHKLITPFHPQLVLLAITIVTNCIGLIILKYNSSEWINTCLDDLQIGLLPPVSAYRSGIIAVTGMLFLLPGVVFSVVGTILLIPPITTLLAIYLQKRILLKFE</sequence>
<dbReference type="InterPro" id="IPR007313">
    <property type="entry name" value="FxsA"/>
</dbReference>
<evidence type="ECO:0000256" key="1">
    <source>
        <dbReference type="SAM" id="Phobius"/>
    </source>
</evidence>
<evidence type="ECO:0000313" key="3">
    <source>
        <dbReference type="Proteomes" id="UP000184001"/>
    </source>
</evidence>
<gene>
    <name evidence="2" type="ORF">SAMN05660830_02856</name>
</gene>
<keyword evidence="1" id="KW-0812">Transmembrane</keyword>
<dbReference type="EMBL" id="FQZR01000008">
    <property type="protein sequence ID" value="SHJ61966.1"/>
    <property type="molecule type" value="Genomic_DNA"/>
</dbReference>
<accession>A0A8G2CBQ5</accession>
<keyword evidence="1" id="KW-0472">Membrane</keyword>
<dbReference type="Pfam" id="PF04186">
    <property type="entry name" value="FxsA"/>
    <property type="match status" value="1"/>
</dbReference>
<feature type="transmembrane region" description="Helical" evidence="1">
    <location>
        <begin position="78"/>
        <end position="94"/>
    </location>
</feature>
<feature type="transmembrane region" description="Helical" evidence="1">
    <location>
        <begin position="166"/>
        <end position="188"/>
    </location>
</feature>
<dbReference type="GO" id="GO:0016020">
    <property type="term" value="C:membrane"/>
    <property type="evidence" value="ECO:0007669"/>
    <property type="project" value="InterPro"/>
</dbReference>
<name>A0A8G2CBQ5_9BACT</name>
<evidence type="ECO:0000313" key="2">
    <source>
        <dbReference type="EMBL" id="SHJ61966.1"/>
    </source>
</evidence>
<keyword evidence="1" id="KW-1133">Transmembrane helix</keyword>
<organism evidence="2 3">
    <name type="scientific">Halodesulfovibrio aestuarii</name>
    <dbReference type="NCBI Taxonomy" id="126333"/>
    <lineage>
        <taxon>Bacteria</taxon>
        <taxon>Pseudomonadati</taxon>
        <taxon>Thermodesulfobacteriota</taxon>
        <taxon>Desulfovibrionia</taxon>
        <taxon>Desulfovibrionales</taxon>
        <taxon>Desulfovibrionaceae</taxon>
        <taxon>Halodesulfovibrio</taxon>
    </lineage>
</organism>
<comment type="caution">
    <text evidence="2">The sequence shown here is derived from an EMBL/GenBank/DDBJ whole genome shotgun (WGS) entry which is preliminary data.</text>
</comment>